<dbReference type="GO" id="GO:0006207">
    <property type="term" value="P:'de novo' pyrimidine nucleobase biosynthetic process"/>
    <property type="evidence" value="ECO:0007669"/>
    <property type="project" value="InterPro"/>
</dbReference>
<dbReference type="GO" id="GO:0004588">
    <property type="term" value="F:orotate phosphoribosyltransferase activity"/>
    <property type="evidence" value="ECO:0007669"/>
    <property type="project" value="TreeGrafter"/>
</dbReference>
<keyword evidence="3" id="KW-0210">Decarboxylase</keyword>
<dbReference type="SMART" id="SM00934">
    <property type="entry name" value="OMPdecase"/>
    <property type="match status" value="1"/>
</dbReference>
<organism evidence="7">
    <name type="scientific">marine metagenome</name>
    <dbReference type="NCBI Taxonomy" id="408172"/>
    <lineage>
        <taxon>unclassified sequences</taxon>
        <taxon>metagenomes</taxon>
        <taxon>ecological metagenomes</taxon>
    </lineage>
</organism>
<dbReference type="NCBIfam" id="TIGR01740">
    <property type="entry name" value="pyrF"/>
    <property type="match status" value="1"/>
</dbReference>
<dbReference type="GO" id="GO:0004590">
    <property type="term" value="F:orotidine-5'-phosphate decarboxylase activity"/>
    <property type="evidence" value="ECO:0007669"/>
    <property type="project" value="UniProtKB-EC"/>
</dbReference>
<keyword evidence="4" id="KW-0665">Pyrimidine biosynthesis</keyword>
<evidence type="ECO:0000256" key="5">
    <source>
        <dbReference type="ARBA" id="ARBA00023239"/>
    </source>
</evidence>
<dbReference type="GO" id="GO:0044205">
    <property type="term" value="P:'de novo' UMP biosynthetic process"/>
    <property type="evidence" value="ECO:0007669"/>
    <property type="project" value="UniProtKB-UniPathway"/>
</dbReference>
<evidence type="ECO:0000256" key="4">
    <source>
        <dbReference type="ARBA" id="ARBA00022975"/>
    </source>
</evidence>
<dbReference type="EC" id="4.1.1.23" evidence="2"/>
<dbReference type="InterPro" id="IPR001754">
    <property type="entry name" value="OMPdeCOase_dom"/>
</dbReference>
<dbReference type="Pfam" id="PF00215">
    <property type="entry name" value="OMPdecase"/>
    <property type="match status" value="1"/>
</dbReference>
<feature type="domain" description="Orotidine 5'-phosphate decarboxylase" evidence="6">
    <location>
        <begin position="10"/>
        <end position="231"/>
    </location>
</feature>
<evidence type="ECO:0000313" key="7">
    <source>
        <dbReference type="EMBL" id="SVA14588.1"/>
    </source>
</evidence>
<dbReference type="UniPathway" id="UPA00070">
    <property type="reaction ID" value="UER00120"/>
</dbReference>
<dbReference type="Gene3D" id="3.20.20.70">
    <property type="entry name" value="Aldolase class I"/>
    <property type="match status" value="1"/>
</dbReference>
<dbReference type="AlphaFoldDB" id="A0A381TGC6"/>
<evidence type="ECO:0000256" key="3">
    <source>
        <dbReference type="ARBA" id="ARBA00022793"/>
    </source>
</evidence>
<evidence type="ECO:0000256" key="2">
    <source>
        <dbReference type="ARBA" id="ARBA00012321"/>
    </source>
</evidence>
<dbReference type="SUPFAM" id="SSF51366">
    <property type="entry name" value="Ribulose-phoshate binding barrel"/>
    <property type="match status" value="1"/>
</dbReference>
<keyword evidence="5" id="KW-0456">Lyase</keyword>
<reference evidence="7" key="1">
    <citation type="submission" date="2018-05" db="EMBL/GenBank/DDBJ databases">
        <authorList>
            <person name="Lanie J.A."/>
            <person name="Ng W.-L."/>
            <person name="Kazmierczak K.M."/>
            <person name="Andrzejewski T.M."/>
            <person name="Davidsen T.M."/>
            <person name="Wayne K.J."/>
            <person name="Tettelin H."/>
            <person name="Glass J.I."/>
            <person name="Rusch D."/>
            <person name="Podicherti R."/>
            <person name="Tsui H.-C.T."/>
            <person name="Winkler M.E."/>
        </authorList>
    </citation>
    <scope>NUCLEOTIDE SEQUENCE</scope>
</reference>
<gene>
    <name evidence="7" type="ORF">METZ01_LOCUS67442</name>
</gene>
<dbReference type="PANTHER" id="PTHR19278">
    <property type="entry name" value="OROTATE PHOSPHORIBOSYLTRANSFERASE"/>
    <property type="match status" value="1"/>
</dbReference>
<accession>A0A381TGC6</accession>
<comment type="pathway">
    <text evidence="1">Pyrimidine metabolism; UMP biosynthesis via de novo pathway; UMP from orotate: step 2/2.</text>
</comment>
<dbReference type="CDD" id="cd04725">
    <property type="entry name" value="OMP_decarboxylase_like"/>
    <property type="match status" value="1"/>
</dbReference>
<protein>
    <recommendedName>
        <fullName evidence="2">orotidine-5'-phosphate decarboxylase</fullName>
        <ecNumber evidence="2">4.1.1.23</ecNumber>
    </recommendedName>
</protein>
<proteinExistence type="predicted"/>
<evidence type="ECO:0000256" key="1">
    <source>
        <dbReference type="ARBA" id="ARBA00004861"/>
    </source>
</evidence>
<dbReference type="PANTHER" id="PTHR19278:SF9">
    <property type="entry name" value="URIDINE 5'-MONOPHOSPHATE SYNTHASE"/>
    <property type="match status" value="1"/>
</dbReference>
<dbReference type="InterPro" id="IPR013785">
    <property type="entry name" value="Aldolase_TIM"/>
</dbReference>
<sequence>METAAAKGTLVVLAADLATTEELVRLIHQVGPHIAALKTHVDMVEDFSMESWHEVVAAAHTHDLMLFEDRKFADIGKISKTQMGGIYDIRSWADIVTAHRVSGPDIIDGIAAGWDEVQRIGGVFLLAQMSSRGNLLSEGYTDATIATGAASPHVLGYIGNGSSPDEVSSLRGKVGEGKMIWTPGVNLSAAEGVLGQRYGHPAEAVGAGADGIIVGSGIHGAAEPGVAAAAYAEASWNALLSR</sequence>
<evidence type="ECO:0000259" key="6">
    <source>
        <dbReference type="SMART" id="SM00934"/>
    </source>
</evidence>
<name>A0A381TGC6_9ZZZZ</name>
<dbReference type="InterPro" id="IPR014732">
    <property type="entry name" value="OMPdecase"/>
</dbReference>
<dbReference type="EMBL" id="UINC01004474">
    <property type="protein sequence ID" value="SVA14588.1"/>
    <property type="molecule type" value="Genomic_DNA"/>
</dbReference>
<dbReference type="InterPro" id="IPR011060">
    <property type="entry name" value="RibuloseP-bd_barrel"/>
</dbReference>